<feature type="non-terminal residue" evidence="1">
    <location>
        <position position="167"/>
    </location>
</feature>
<organism evidence="1 2">
    <name type="scientific">Stylosanthes scabra</name>
    <dbReference type="NCBI Taxonomy" id="79078"/>
    <lineage>
        <taxon>Eukaryota</taxon>
        <taxon>Viridiplantae</taxon>
        <taxon>Streptophyta</taxon>
        <taxon>Embryophyta</taxon>
        <taxon>Tracheophyta</taxon>
        <taxon>Spermatophyta</taxon>
        <taxon>Magnoliopsida</taxon>
        <taxon>eudicotyledons</taxon>
        <taxon>Gunneridae</taxon>
        <taxon>Pentapetalae</taxon>
        <taxon>rosids</taxon>
        <taxon>fabids</taxon>
        <taxon>Fabales</taxon>
        <taxon>Fabaceae</taxon>
        <taxon>Papilionoideae</taxon>
        <taxon>50 kb inversion clade</taxon>
        <taxon>dalbergioids sensu lato</taxon>
        <taxon>Dalbergieae</taxon>
        <taxon>Pterocarpus clade</taxon>
        <taxon>Stylosanthes</taxon>
    </lineage>
</organism>
<name>A0ABU6QT65_9FABA</name>
<gene>
    <name evidence="1" type="ORF">PIB30_086536</name>
</gene>
<protein>
    <submittedName>
        <fullName evidence="1">Uncharacterized protein</fullName>
    </submittedName>
</protein>
<keyword evidence="2" id="KW-1185">Reference proteome</keyword>
<accession>A0ABU6QT65</accession>
<evidence type="ECO:0000313" key="1">
    <source>
        <dbReference type="EMBL" id="MED6115058.1"/>
    </source>
</evidence>
<comment type="caution">
    <text evidence="1">The sequence shown here is derived from an EMBL/GenBank/DDBJ whole genome shotgun (WGS) entry which is preliminary data.</text>
</comment>
<sequence>MNTAGARFRRLLAAAAAVEPPSSAAEEEEEGRAAISWSSNSMTVGLTPMVARSFFMTWHMQQEDRVKMMTGCSVMSRWILASADSSTSMESEVDDVFVVVTVLDRSSCTTSFEHRRSPCIAVFLFLFSLFLCQRRLGIEGRERERDASCKWGAFLRTRGVGVGAEGV</sequence>
<dbReference type="Proteomes" id="UP001341840">
    <property type="component" value="Unassembled WGS sequence"/>
</dbReference>
<proteinExistence type="predicted"/>
<dbReference type="EMBL" id="JASCZI010001487">
    <property type="protein sequence ID" value="MED6115058.1"/>
    <property type="molecule type" value="Genomic_DNA"/>
</dbReference>
<reference evidence="1 2" key="1">
    <citation type="journal article" date="2023" name="Plants (Basel)">
        <title>Bridging the Gap: Combining Genomics and Transcriptomics Approaches to Understand Stylosanthes scabra, an Orphan Legume from the Brazilian Caatinga.</title>
        <authorList>
            <person name="Ferreira-Neto J.R.C."/>
            <person name="da Silva M.D."/>
            <person name="Binneck E."/>
            <person name="de Melo N.F."/>
            <person name="da Silva R.H."/>
            <person name="de Melo A.L.T.M."/>
            <person name="Pandolfi V."/>
            <person name="Bustamante F.O."/>
            <person name="Brasileiro-Vidal A.C."/>
            <person name="Benko-Iseppon A.M."/>
        </authorList>
    </citation>
    <scope>NUCLEOTIDE SEQUENCE [LARGE SCALE GENOMIC DNA]</scope>
    <source>
        <tissue evidence="1">Leaves</tissue>
    </source>
</reference>
<evidence type="ECO:0000313" key="2">
    <source>
        <dbReference type="Proteomes" id="UP001341840"/>
    </source>
</evidence>